<gene>
    <name evidence="2" type="ORF">DPV97_02650</name>
</gene>
<dbReference type="Proteomes" id="UP000253763">
    <property type="component" value="Unassembled WGS sequence"/>
</dbReference>
<sequence>MKKVTFYFLFSLLTACSASNNSSKSVEQPYMISDQDVLQYIEEVNNIEYCLPKGTRINTLSDLERRVLTDARGDVLRNIIGQNNLSKVLKNEVSYKYFEERENALKTKKITASKEECKELSRKFLEEVHNRKYGRSSSPKVGIIVY</sequence>
<accession>A0AB37INC3</accession>
<dbReference type="PROSITE" id="PS51257">
    <property type="entry name" value="PROKAR_LIPOPROTEIN"/>
    <property type="match status" value="1"/>
</dbReference>
<name>A0AB37INC3_HAEPA</name>
<organism evidence="2 3">
    <name type="scientific">Haemophilus parainfluenzae</name>
    <dbReference type="NCBI Taxonomy" id="729"/>
    <lineage>
        <taxon>Bacteria</taxon>
        <taxon>Pseudomonadati</taxon>
        <taxon>Pseudomonadota</taxon>
        <taxon>Gammaproteobacteria</taxon>
        <taxon>Pasteurellales</taxon>
        <taxon>Pasteurellaceae</taxon>
        <taxon>Haemophilus</taxon>
    </lineage>
</organism>
<feature type="signal peptide" evidence="1">
    <location>
        <begin position="1"/>
        <end position="20"/>
    </location>
</feature>
<comment type="caution">
    <text evidence="2">The sequence shown here is derived from an EMBL/GenBank/DDBJ whole genome shotgun (WGS) entry which is preliminary data.</text>
</comment>
<evidence type="ECO:0000256" key="1">
    <source>
        <dbReference type="SAM" id="SignalP"/>
    </source>
</evidence>
<evidence type="ECO:0008006" key="4">
    <source>
        <dbReference type="Google" id="ProtNLM"/>
    </source>
</evidence>
<feature type="chain" id="PRO_5044339627" description="Lipoprotein" evidence="1">
    <location>
        <begin position="21"/>
        <end position="146"/>
    </location>
</feature>
<protein>
    <recommendedName>
        <fullName evidence="4">Lipoprotein</fullName>
    </recommendedName>
</protein>
<evidence type="ECO:0000313" key="2">
    <source>
        <dbReference type="EMBL" id="RDE93440.1"/>
    </source>
</evidence>
<dbReference type="RefSeq" id="WP_070713542.1">
    <property type="nucleotide sequence ID" value="NZ_QEPZ01000002.1"/>
</dbReference>
<dbReference type="AlphaFoldDB" id="A0AB37INC3"/>
<evidence type="ECO:0000313" key="3">
    <source>
        <dbReference type="Proteomes" id="UP000253763"/>
    </source>
</evidence>
<reference evidence="2 3" key="1">
    <citation type="submission" date="2018-05" db="EMBL/GenBank/DDBJ databases">
        <title>Draft Genome Sequences for a Diverse set of 7 Haemophilus Species.</title>
        <authorList>
            <person name="Nichols M."/>
            <person name="Topaz N."/>
            <person name="Wang X."/>
            <person name="Wang X."/>
            <person name="Boxrud D."/>
        </authorList>
    </citation>
    <scope>NUCLEOTIDE SEQUENCE [LARGE SCALE GENOMIC DNA]</scope>
    <source>
        <strain evidence="2 3">C2008003258</strain>
    </source>
</reference>
<dbReference type="EMBL" id="QEPZ01000002">
    <property type="protein sequence ID" value="RDE93440.1"/>
    <property type="molecule type" value="Genomic_DNA"/>
</dbReference>
<keyword evidence="1" id="KW-0732">Signal</keyword>
<dbReference type="Pfam" id="PF17311">
    <property type="entry name" value="DUF5358"/>
    <property type="match status" value="1"/>
</dbReference>
<proteinExistence type="predicted"/>
<dbReference type="InterPro" id="IPR035279">
    <property type="entry name" value="DUF5358"/>
</dbReference>